<dbReference type="InterPro" id="IPR008991">
    <property type="entry name" value="Translation_prot_SH3-like_sf"/>
</dbReference>
<dbReference type="EMBL" id="KU646490">
    <property type="protein sequence ID" value="ANI25398.1"/>
    <property type="molecule type" value="Genomic_DNA"/>
</dbReference>
<keyword evidence="8" id="KW-0150">Chloroplast</keyword>
<sequence>MNLIIPSLSPKKDISDLIWAWANKKKIQPYKKLTCGQHRKKGRNNRGVITLRHRGGGHKRLYRQIDFKRKQINIQGKVIRIERDPNRNCRIALVDYDGNKQYILHPEGLHIGHSIISSDSAPISPGNTLPLQKIPLGIRVHNVELQFGKGGQIARAAGSAAQIVAKEGKFARLKLPSKEIRLVYQNCLATIGEVSQLPDLNKTKKAGWKRWIGKRPSVRGVVMNPVDHPHGGGEGKAPIGRKQPMTPWGRPALGHKTRRTNKNSTNLIIQRRKTK</sequence>
<dbReference type="GO" id="GO:0016740">
    <property type="term" value="F:transferase activity"/>
    <property type="evidence" value="ECO:0007669"/>
    <property type="project" value="InterPro"/>
</dbReference>
<keyword evidence="8" id="KW-0934">Plastid</keyword>
<dbReference type="NCBIfam" id="TIGR01171">
    <property type="entry name" value="rplB_bact"/>
    <property type="match status" value="1"/>
</dbReference>
<accession>A0A191T4S3</accession>
<evidence type="ECO:0000259" key="7">
    <source>
        <dbReference type="SMART" id="SM01383"/>
    </source>
</evidence>
<feature type="region of interest" description="Disordered" evidence="5">
    <location>
        <begin position="220"/>
        <end position="258"/>
    </location>
</feature>
<evidence type="ECO:0000256" key="3">
    <source>
        <dbReference type="ARBA" id="ARBA00023274"/>
    </source>
</evidence>
<evidence type="ECO:0000256" key="5">
    <source>
        <dbReference type="SAM" id="MobiDB-lite"/>
    </source>
</evidence>
<comment type="subunit">
    <text evidence="4">Part of the 50S ribosomal subunit.</text>
</comment>
<dbReference type="InterPro" id="IPR022671">
    <property type="entry name" value="Ribosomal_uL2_CS"/>
</dbReference>
<dbReference type="Gene3D" id="2.40.50.140">
    <property type="entry name" value="Nucleic acid-binding proteins"/>
    <property type="match status" value="1"/>
</dbReference>
<dbReference type="AlphaFoldDB" id="A0A191T4S3"/>
<dbReference type="SUPFAM" id="SSF50249">
    <property type="entry name" value="Nucleic acid-binding proteins"/>
    <property type="match status" value="1"/>
</dbReference>
<organism evidence="8">
    <name type="scientific">Entransia fimbriata</name>
    <dbReference type="NCBI Taxonomy" id="130991"/>
    <lineage>
        <taxon>Eukaryota</taxon>
        <taxon>Viridiplantae</taxon>
        <taxon>Streptophyta</taxon>
        <taxon>Klebsormidiophyceae</taxon>
        <taxon>Entransiales</taxon>
        <taxon>Entransiaceae</taxon>
        <taxon>Entransia</taxon>
    </lineage>
</organism>
<dbReference type="HAMAP" id="MF_01320_B">
    <property type="entry name" value="Ribosomal_uL2_B"/>
    <property type="match status" value="1"/>
</dbReference>
<evidence type="ECO:0000256" key="1">
    <source>
        <dbReference type="ARBA" id="ARBA00005636"/>
    </source>
</evidence>
<evidence type="ECO:0000313" key="8">
    <source>
        <dbReference type="EMBL" id="ANI25398.1"/>
    </source>
</evidence>
<dbReference type="GO" id="GO:0019843">
    <property type="term" value="F:rRNA binding"/>
    <property type="evidence" value="ECO:0007669"/>
    <property type="project" value="UniProtKB-UniRule"/>
</dbReference>
<dbReference type="PANTHER" id="PTHR13691:SF5">
    <property type="entry name" value="LARGE RIBOSOMAL SUBUNIT PROTEIN UL2M"/>
    <property type="match status" value="1"/>
</dbReference>
<keyword evidence="3 4" id="KW-0687">Ribonucleoprotein</keyword>
<dbReference type="InterPro" id="IPR014722">
    <property type="entry name" value="Rib_uL2_dom2"/>
</dbReference>
<dbReference type="Gene3D" id="2.30.30.30">
    <property type="match status" value="1"/>
</dbReference>
<comment type="subcellular location">
    <subcellularLocation>
        <location evidence="4">Plastid</location>
        <location evidence="4">Chloroplast</location>
    </subcellularLocation>
</comment>
<dbReference type="InterPro" id="IPR005880">
    <property type="entry name" value="Ribosomal_uL2_bac/org-type"/>
</dbReference>
<dbReference type="Pfam" id="PF03947">
    <property type="entry name" value="Ribosomal_L2_C"/>
    <property type="match status" value="1"/>
</dbReference>
<evidence type="ECO:0000256" key="4">
    <source>
        <dbReference type="HAMAP-Rule" id="MF_01320"/>
    </source>
</evidence>
<dbReference type="FunFam" id="4.10.950.10:FF:000001">
    <property type="entry name" value="50S ribosomal protein L2"/>
    <property type="match status" value="1"/>
</dbReference>
<dbReference type="InterPro" id="IPR002171">
    <property type="entry name" value="Ribosomal_uL2"/>
</dbReference>
<dbReference type="InterPro" id="IPR014726">
    <property type="entry name" value="Ribosomal_uL2_dom3"/>
</dbReference>
<dbReference type="Pfam" id="PF00181">
    <property type="entry name" value="Ribosomal_L2_N"/>
    <property type="match status" value="1"/>
</dbReference>
<dbReference type="SUPFAM" id="SSF50104">
    <property type="entry name" value="Translation proteins SH3-like domain"/>
    <property type="match status" value="1"/>
</dbReference>
<dbReference type="GO" id="GO:0009507">
    <property type="term" value="C:chloroplast"/>
    <property type="evidence" value="ECO:0007669"/>
    <property type="project" value="UniProtKB-SubCell"/>
</dbReference>
<dbReference type="GeneID" id="27986499"/>
<proteinExistence type="inferred from homology"/>
<dbReference type="InterPro" id="IPR012340">
    <property type="entry name" value="NA-bd_OB-fold"/>
</dbReference>
<dbReference type="SMART" id="SM01383">
    <property type="entry name" value="Ribosomal_L2"/>
    <property type="match status" value="1"/>
</dbReference>
<dbReference type="FunFam" id="2.30.30.30:FF:000001">
    <property type="entry name" value="50S ribosomal protein L2"/>
    <property type="match status" value="1"/>
</dbReference>
<evidence type="ECO:0000259" key="6">
    <source>
        <dbReference type="SMART" id="SM01382"/>
    </source>
</evidence>
<evidence type="ECO:0000256" key="2">
    <source>
        <dbReference type="ARBA" id="ARBA00022980"/>
    </source>
</evidence>
<dbReference type="InterPro" id="IPR022669">
    <property type="entry name" value="Ribosomal_uL2_C"/>
</dbReference>
<dbReference type="Gene3D" id="4.10.950.10">
    <property type="entry name" value="Ribosomal protein L2, domain 3"/>
    <property type="match status" value="1"/>
</dbReference>
<feature type="domain" description="Large ribosomal subunit protein uL2 RNA-binding" evidence="7">
    <location>
        <begin position="42"/>
        <end position="117"/>
    </location>
</feature>
<dbReference type="InterPro" id="IPR022666">
    <property type="entry name" value="Ribosomal_uL2_RNA-bd_dom"/>
</dbReference>
<keyword evidence="2 4" id="KW-0689">Ribosomal protein</keyword>
<dbReference type="PROSITE" id="PS00467">
    <property type="entry name" value="RIBOSOMAL_L2"/>
    <property type="match status" value="1"/>
</dbReference>
<dbReference type="GO" id="GO:0005762">
    <property type="term" value="C:mitochondrial large ribosomal subunit"/>
    <property type="evidence" value="ECO:0007669"/>
    <property type="project" value="TreeGrafter"/>
</dbReference>
<dbReference type="PIRSF" id="PIRSF002158">
    <property type="entry name" value="Ribosomal_L2"/>
    <property type="match status" value="1"/>
</dbReference>
<dbReference type="SMART" id="SM01382">
    <property type="entry name" value="Ribosomal_L2_C"/>
    <property type="match status" value="1"/>
</dbReference>
<dbReference type="PANTHER" id="PTHR13691">
    <property type="entry name" value="RIBOSOMAL PROTEIN L2"/>
    <property type="match status" value="1"/>
</dbReference>
<name>A0A191T4S3_9VIRI</name>
<geneLocation type="chloroplast" evidence="8"/>
<comment type="similarity">
    <text evidence="1 4">Belongs to the universal ribosomal protein uL2 family.</text>
</comment>
<dbReference type="GO" id="GO:0003735">
    <property type="term" value="F:structural constituent of ribosome"/>
    <property type="evidence" value="ECO:0007669"/>
    <property type="project" value="InterPro"/>
</dbReference>
<dbReference type="RefSeq" id="YP_009256663.1">
    <property type="nucleotide sequence ID" value="NC_030313.1"/>
</dbReference>
<reference evidence="8" key="1">
    <citation type="journal article" date="2016" name="Front. Plant Sci.">
        <title>Comparative Chloroplast Genome Analyses of Streptophyte Green Algae Uncover Major Structural Alterations in the Klebsormidiophyceae, Coleochaetophyceae and Zygnematophyceae.</title>
        <authorList>
            <person name="Lemieux C."/>
            <person name="Otis C."/>
            <person name="Turmel M."/>
        </authorList>
    </citation>
    <scope>NUCLEOTIDE SEQUENCE</scope>
</reference>
<feature type="domain" description="Large ribosomal subunit protein uL2 C-terminal" evidence="6">
    <location>
        <begin position="123"/>
        <end position="251"/>
    </location>
</feature>
<gene>
    <name evidence="4 8" type="primary">rpl2</name>
</gene>
<protein>
    <recommendedName>
        <fullName evidence="4">Large ribosomal subunit protein uL2c</fullName>
    </recommendedName>
</protein>
<dbReference type="GO" id="GO:0032543">
    <property type="term" value="P:mitochondrial translation"/>
    <property type="evidence" value="ECO:0007669"/>
    <property type="project" value="TreeGrafter"/>
</dbReference>